<organism evidence="1">
    <name type="scientific">viral metagenome</name>
    <dbReference type="NCBI Taxonomy" id="1070528"/>
    <lineage>
        <taxon>unclassified sequences</taxon>
        <taxon>metagenomes</taxon>
        <taxon>organismal metagenomes</taxon>
    </lineage>
</organism>
<accession>A0A6C0D558</accession>
<name>A0A6C0D558_9ZZZZ</name>
<protein>
    <submittedName>
        <fullName evidence="1">Uncharacterized protein</fullName>
    </submittedName>
</protein>
<evidence type="ECO:0000313" key="1">
    <source>
        <dbReference type="EMBL" id="QHT11681.1"/>
    </source>
</evidence>
<dbReference type="AlphaFoldDB" id="A0A6C0D558"/>
<proteinExistence type="predicted"/>
<reference evidence="1" key="1">
    <citation type="journal article" date="2020" name="Nature">
        <title>Giant virus diversity and host interactions through global metagenomics.</title>
        <authorList>
            <person name="Schulz F."/>
            <person name="Roux S."/>
            <person name="Paez-Espino D."/>
            <person name="Jungbluth S."/>
            <person name="Walsh D.A."/>
            <person name="Denef V.J."/>
            <person name="McMahon K.D."/>
            <person name="Konstantinidis K.T."/>
            <person name="Eloe-Fadrosh E.A."/>
            <person name="Kyrpides N.C."/>
            <person name="Woyke T."/>
        </authorList>
    </citation>
    <scope>NUCLEOTIDE SEQUENCE</scope>
    <source>
        <strain evidence="1">GVMAG-M-3300023174-116</strain>
    </source>
</reference>
<sequence length="81" mass="9335">MSLTSNLINILMLAQQNIILKNADLTNIRLTDSNLHSFEAMNKTMANNLQLLNKRVDILIIRLINLLLFLIEDKYKSPQLL</sequence>
<dbReference type="EMBL" id="MN739536">
    <property type="protein sequence ID" value="QHT11681.1"/>
    <property type="molecule type" value="Genomic_DNA"/>
</dbReference>